<dbReference type="EC" id="2.5.1.18" evidence="5"/>
<evidence type="ECO:0000256" key="1">
    <source>
        <dbReference type="ARBA" id="ARBA00002446"/>
    </source>
</evidence>
<dbReference type="InterPro" id="IPR036249">
    <property type="entry name" value="Thioredoxin-like_sf"/>
</dbReference>
<evidence type="ECO:0000256" key="3">
    <source>
        <dbReference type="ARBA" id="ARBA00005861"/>
    </source>
</evidence>
<dbReference type="Pfam" id="PF14497">
    <property type="entry name" value="GST_C_3"/>
    <property type="match status" value="1"/>
</dbReference>
<evidence type="ECO:0000259" key="8">
    <source>
        <dbReference type="PROSITE" id="PS50404"/>
    </source>
</evidence>
<evidence type="ECO:0000313" key="10">
    <source>
        <dbReference type="EMBL" id="KAL5105127.1"/>
    </source>
</evidence>
<dbReference type="InterPro" id="IPR036282">
    <property type="entry name" value="Glutathione-S-Trfase_C_sf"/>
</dbReference>
<gene>
    <name evidence="10" type="ORF">TcWFU_002497</name>
</gene>
<feature type="domain" description="GST N-terminal" evidence="8">
    <location>
        <begin position="1"/>
        <end position="88"/>
    </location>
</feature>
<dbReference type="InterPro" id="IPR050213">
    <property type="entry name" value="GST_superfamily"/>
</dbReference>
<dbReference type="InterPro" id="IPR010987">
    <property type="entry name" value="Glutathione-S-Trfase_C-like"/>
</dbReference>
<keyword evidence="11" id="KW-1185">Reference proteome</keyword>
<proteinExistence type="inferred from homology"/>
<dbReference type="PROSITE" id="PS50405">
    <property type="entry name" value="GST_CTER"/>
    <property type="match status" value="1"/>
</dbReference>
<comment type="caution">
    <text evidence="10">The sequence shown here is derived from an EMBL/GenBank/DDBJ whole genome shotgun (WGS) entry which is preliminary data.</text>
</comment>
<dbReference type="SUPFAM" id="SSF52833">
    <property type="entry name" value="Thioredoxin-like"/>
    <property type="match status" value="1"/>
</dbReference>
<dbReference type="InterPro" id="IPR040079">
    <property type="entry name" value="Glutathione_S-Trfase"/>
</dbReference>
<evidence type="ECO:0000256" key="7">
    <source>
        <dbReference type="ARBA" id="ARBA00047960"/>
    </source>
</evidence>
<sequence>MAPVLGYWNLKGLGEQIRLLLKYLGVEFVDKQYKLGAPPTFDKSAWLPDKLSLGFDIPNLPYYIDGDFKLTQSGAIMEYIADVHGMVPECKKQRAVLHMLQYEILDLRMAFARTYYSPDCEKLKPPFLETLEQKLSRFEAFLNEKQWLIGDEINYPDFALCDLLMQVMEFEPCLRKHSILQAYLSRFKNLPELKDYLALK</sequence>
<evidence type="ECO:0000256" key="4">
    <source>
        <dbReference type="ARBA" id="ARBA00011738"/>
    </source>
</evidence>
<evidence type="ECO:0000313" key="11">
    <source>
        <dbReference type="Proteomes" id="UP001651158"/>
    </source>
</evidence>
<dbReference type="PANTHER" id="PTHR11571:SF222">
    <property type="entry name" value="GLUTATHIONE TRANSFERASE"/>
    <property type="match status" value="1"/>
</dbReference>
<dbReference type="SUPFAM" id="SSF47616">
    <property type="entry name" value="GST C-terminal domain-like"/>
    <property type="match status" value="1"/>
</dbReference>
<dbReference type="PANTHER" id="PTHR11571">
    <property type="entry name" value="GLUTATHIONE S-TRANSFERASE"/>
    <property type="match status" value="1"/>
</dbReference>
<dbReference type="Pfam" id="PF02798">
    <property type="entry name" value="GST_N"/>
    <property type="match status" value="1"/>
</dbReference>
<comment type="catalytic activity">
    <reaction evidence="7">
        <text>RX + glutathione = an S-substituted glutathione + a halide anion + H(+)</text>
        <dbReference type="Rhea" id="RHEA:16437"/>
        <dbReference type="ChEBI" id="CHEBI:15378"/>
        <dbReference type="ChEBI" id="CHEBI:16042"/>
        <dbReference type="ChEBI" id="CHEBI:17792"/>
        <dbReference type="ChEBI" id="CHEBI:57925"/>
        <dbReference type="ChEBI" id="CHEBI:90779"/>
        <dbReference type="EC" id="2.5.1.18"/>
    </reaction>
</comment>
<dbReference type="SFLD" id="SFLDS00019">
    <property type="entry name" value="Glutathione_Transferase_(cytos"/>
    <property type="match status" value="1"/>
</dbReference>
<dbReference type="Gene3D" id="3.40.30.10">
    <property type="entry name" value="Glutaredoxin"/>
    <property type="match status" value="1"/>
</dbReference>
<dbReference type="Proteomes" id="UP001651158">
    <property type="component" value="Unassembled WGS sequence"/>
</dbReference>
<dbReference type="EMBL" id="JAKROA010000009">
    <property type="protein sequence ID" value="KAL5105127.1"/>
    <property type="molecule type" value="Genomic_DNA"/>
</dbReference>
<dbReference type="SFLD" id="SFLDG00363">
    <property type="entry name" value="AMPS_(cytGST):_Alpha-__Mu-__Pi"/>
    <property type="match status" value="1"/>
</dbReference>
<dbReference type="InterPro" id="IPR004045">
    <property type="entry name" value="Glutathione_S-Trfase_N"/>
</dbReference>
<dbReference type="Gene3D" id="1.20.1050.10">
    <property type="match status" value="1"/>
</dbReference>
<evidence type="ECO:0000259" key="9">
    <source>
        <dbReference type="PROSITE" id="PS50405"/>
    </source>
</evidence>
<organism evidence="10 11">
    <name type="scientific">Taenia crassiceps</name>
    <dbReference type="NCBI Taxonomy" id="6207"/>
    <lineage>
        <taxon>Eukaryota</taxon>
        <taxon>Metazoa</taxon>
        <taxon>Spiralia</taxon>
        <taxon>Lophotrochozoa</taxon>
        <taxon>Platyhelminthes</taxon>
        <taxon>Cestoda</taxon>
        <taxon>Eucestoda</taxon>
        <taxon>Cyclophyllidea</taxon>
        <taxon>Taeniidae</taxon>
        <taxon>Taenia</taxon>
    </lineage>
</organism>
<dbReference type="CDD" id="cd03075">
    <property type="entry name" value="GST_N_Mu"/>
    <property type="match status" value="1"/>
</dbReference>
<comment type="function">
    <text evidence="2">Conjugation of reduced glutathione to a wide number of exogenous and endogenous hydrophobic electrophiles.</text>
</comment>
<reference evidence="10 11" key="1">
    <citation type="journal article" date="2022" name="Front. Cell. Infect. Microbiol.">
        <title>The Genomes of Two Strains of Taenia crassiceps the Animal Model for the Study of Human Cysticercosis.</title>
        <authorList>
            <person name="Bobes R.J."/>
            <person name="Estrada K."/>
            <person name="Rios-Valencia D.G."/>
            <person name="Calderon-Gallegos A."/>
            <person name="de la Torre P."/>
            <person name="Carrero J.C."/>
            <person name="Sanchez-Flores A."/>
            <person name="Laclette J.P."/>
        </authorList>
    </citation>
    <scope>NUCLEOTIDE SEQUENCE [LARGE SCALE GENOMIC DNA]</scope>
    <source>
        <strain evidence="10">WFUcys</strain>
    </source>
</reference>
<keyword evidence="6" id="KW-0808">Transferase</keyword>
<dbReference type="PROSITE" id="PS50404">
    <property type="entry name" value="GST_NTER"/>
    <property type="match status" value="1"/>
</dbReference>
<dbReference type="SFLD" id="SFLDG01205">
    <property type="entry name" value="AMPS.1"/>
    <property type="match status" value="1"/>
</dbReference>
<evidence type="ECO:0000256" key="6">
    <source>
        <dbReference type="ARBA" id="ARBA00022679"/>
    </source>
</evidence>
<evidence type="ECO:0000256" key="5">
    <source>
        <dbReference type="ARBA" id="ARBA00012452"/>
    </source>
</evidence>
<dbReference type="InterPro" id="IPR003081">
    <property type="entry name" value="GST_mu"/>
</dbReference>
<accession>A0ABR4Q6D0</accession>
<evidence type="ECO:0000256" key="2">
    <source>
        <dbReference type="ARBA" id="ARBA00003701"/>
    </source>
</evidence>
<feature type="domain" description="GST C-terminal" evidence="9">
    <location>
        <begin position="90"/>
        <end position="200"/>
    </location>
</feature>
<comment type="function">
    <text evidence="1">GST isoenzymes appear to play a central role in the parasite detoxification system. Other functions are also suspected including a role in increasing the solubility of haematin in the parasite gut.</text>
</comment>
<dbReference type="PRINTS" id="PR01267">
    <property type="entry name" value="GSTRNSFRASEM"/>
</dbReference>
<protein>
    <recommendedName>
        <fullName evidence="5">glutathione transferase</fullName>
        <ecNumber evidence="5">2.5.1.18</ecNumber>
    </recommendedName>
</protein>
<name>A0ABR4Q6D0_9CEST</name>
<comment type="subunit">
    <text evidence="4">Homodimer.</text>
</comment>
<comment type="similarity">
    <text evidence="3">Belongs to the GST superfamily. Mu family.</text>
</comment>
<dbReference type="InterPro" id="IPR004046">
    <property type="entry name" value="GST_C"/>
</dbReference>